<dbReference type="SUPFAM" id="SSF50978">
    <property type="entry name" value="WD40 repeat-like"/>
    <property type="match status" value="1"/>
</dbReference>
<dbReference type="OrthoDB" id="6363363at2759"/>
<dbReference type="Proteomes" id="UP000012073">
    <property type="component" value="Unassembled WGS sequence"/>
</dbReference>
<accession>R7Q795</accession>
<dbReference type="GO" id="GO:1990756">
    <property type="term" value="F:ubiquitin-like ligase-substrate adaptor activity"/>
    <property type="evidence" value="ECO:0007669"/>
    <property type="project" value="TreeGrafter"/>
</dbReference>
<dbReference type="InterPro" id="IPR001680">
    <property type="entry name" value="WD40_rpt"/>
</dbReference>
<keyword evidence="4" id="KW-1185">Reference proteome</keyword>
<gene>
    <name evidence="3" type="ORF">CHC_T00002489001</name>
</gene>
<dbReference type="Gene3D" id="2.130.10.10">
    <property type="entry name" value="YVTN repeat-like/Quinoprotein amine dehydrogenase"/>
    <property type="match status" value="1"/>
</dbReference>
<name>R7Q795_CHOCR</name>
<protein>
    <submittedName>
        <fullName evidence="3">Uncharacterized protein</fullName>
    </submittedName>
</protein>
<evidence type="ECO:0000256" key="2">
    <source>
        <dbReference type="SAM" id="MobiDB-lite"/>
    </source>
</evidence>
<dbReference type="GO" id="GO:0000423">
    <property type="term" value="P:mitophagy"/>
    <property type="evidence" value="ECO:0007669"/>
    <property type="project" value="TreeGrafter"/>
</dbReference>
<dbReference type="GeneID" id="17321257"/>
<dbReference type="Gramene" id="CDF33698">
    <property type="protein sequence ID" value="CDF33698"/>
    <property type="gene ID" value="CHC_T00002489001"/>
</dbReference>
<dbReference type="SMART" id="SM00320">
    <property type="entry name" value="WD40"/>
    <property type="match status" value="3"/>
</dbReference>
<dbReference type="PROSITE" id="PS50082">
    <property type="entry name" value="WD_REPEATS_2"/>
    <property type="match status" value="1"/>
</dbReference>
<dbReference type="GO" id="GO:0000045">
    <property type="term" value="P:autophagosome assembly"/>
    <property type="evidence" value="ECO:0007669"/>
    <property type="project" value="TreeGrafter"/>
</dbReference>
<feature type="repeat" description="WD" evidence="1">
    <location>
        <begin position="97"/>
        <end position="139"/>
    </location>
</feature>
<dbReference type="EMBL" id="HG001655">
    <property type="protein sequence ID" value="CDF33698.1"/>
    <property type="molecule type" value="Genomic_DNA"/>
</dbReference>
<dbReference type="RefSeq" id="XP_005713517.1">
    <property type="nucleotide sequence ID" value="XM_005713460.1"/>
</dbReference>
<organism evidence="3 4">
    <name type="scientific">Chondrus crispus</name>
    <name type="common">Carrageen Irish moss</name>
    <name type="synonym">Polymorpha crispa</name>
    <dbReference type="NCBI Taxonomy" id="2769"/>
    <lineage>
        <taxon>Eukaryota</taxon>
        <taxon>Rhodophyta</taxon>
        <taxon>Florideophyceae</taxon>
        <taxon>Rhodymeniophycidae</taxon>
        <taxon>Gigartinales</taxon>
        <taxon>Gigartinaceae</taxon>
        <taxon>Chondrus</taxon>
    </lineage>
</organism>
<dbReference type="AlphaFoldDB" id="R7Q795"/>
<sequence>MNIVRRRPRATAGFSFVRDRETGGEPPTSPDLLSWVEDNTLRRLDRGKYVPLDRPDPLVRSTISIAFSHDGRYFASTHGDHSVKVFRYPSGEQIACLDGHPRTPWTVRFHPKDSSILASGCLGCECRVWDVSQGECIRKHTFASSISCVSFNPDGSLLAITSGSNLLLWNYMEAAPNNSRSTSSAIDDIRGPGVPRKLLGGVNPFHMVDFHPSGTMLMTGEKNRSPPPPTGAPSNQEEQFTLKLVIHRFDRRIVKKFDDPVLEVPRAVAYNDAGIHFSPCGTMLAACIPVHEHSDSFKIAVMSLVKRNQIKIGTVMYETALDRGHVTALTNLKFSSTSHHLLAGFSFRPKNPVLRGHAEHYDQTAGRGADGGMRRPNQVGVVDIYNVSEKFEMIRSLRADMDLTEGQEGGAEDEINVAVFAPVFGIADGVVYGTQKGRIRMFQQATGADMKAEPCGESHADSCSSSAWTGSTATTWSSHRAPYVVPPISRRQRLRNTLVREQAPSGDYRDTTPGSNPVQLR</sequence>
<keyword evidence="1" id="KW-0853">WD repeat</keyword>
<dbReference type="STRING" id="2769.R7Q795"/>
<dbReference type="PANTHER" id="PTHR22874">
    <property type="entry name" value="ACTIVATING MOLECULE IN BECN1-REGULATED AUTOPHAGY PROTEIN 1"/>
    <property type="match status" value="1"/>
</dbReference>
<evidence type="ECO:0000256" key="1">
    <source>
        <dbReference type="PROSITE-ProRule" id="PRU00221"/>
    </source>
</evidence>
<evidence type="ECO:0000313" key="3">
    <source>
        <dbReference type="EMBL" id="CDF33698.1"/>
    </source>
</evidence>
<dbReference type="InterPro" id="IPR015943">
    <property type="entry name" value="WD40/YVTN_repeat-like_dom_sf"/>
</dbReference>
<dbReference type="Pfam" id="PF00400">
    <property type="entry name" value="WD40"/>
    <property type="match status" value="3"/>
</dbReference>
<dbReference type="GO" id="GO:0080008">
    <property type="term" value="C:Cul4-RING E3 ubiquitin ligase complex"/>
    <property type="evidence" value="ECO:0007669"/>
    <property type="project" value="TreeGrafter"/>
</dbReference>
<evidence type="ECO:0000313" key="4">
    <source>
        <dbReference type="Proteomes" id="UP000012073"/>
    </source>
</evidence>
<dbReference type="InterPro" id="IPR036322">
    <property type="entry name" value="WD40_repeat_dom_sf"/>
</dbReference>
<dbReference type="InterPro" id="IPR052596">
    <property type="entry name" value="AMBRA1_autophagy"/>
</dbReference>
<reference evidence="4" key="1">
    <citation type="journal article" date="2013" name="Proc. Natl. Acad. Sci. U.S.A.">
        <title>Genome structure and metabolic features in the red seaweed Chondrus crispus shed light on evolution of the Archaeplastida.</title>
        <authorList>
            <person name="Collen J."/>
            <person name="Porcel B."/>
            <person name="Carre W."/>
            <person name="Ball S.G."/>
            <person name="Chaparro C."/>
            <person name="Tonon T."/>
            <person name="Barbeyron T."/>
            <person name="Michel G."/>
            <person name="Noel B."/>
            <person name="Valentin K."/>
            <person name="Elias M."/>
            <person name="Artiguenave F."/>
            <person name="Arun A."/>
            <person name="Aury J.M."/>
            <person name="Barbosa-Neto J.F."/>
            <person name="Bothwell J.H."/>
            <person name="Bouget F.Y."/>
            <person name="Brillet L."/>
            <person name="Cabello-Hurtado F."/>
            <person name="Capella-Gutierrez S."/>
            <person name="Charrier B."/>
            <person name="Cladiere L."/>
            <person name="Cock J.M."/>
            <person name="Coelho S.M."/>
            <person name="Colleoni C."/>
            <person name="Czjzek M."/>
            <person name="Da Silva C."/>
            <person name="Delage L."/>
            <person name="Denoeud F."/>
            <person name="Deschamps P."/>
            <person name="Dittami S.M."/>
            <person name="Gabaldon T."/>
            <person name="Gachon C.M."/>
            <person name="Groisillier A."/>
            <person name="Herve C."/>
            <person name="Jabbari K."/>
            <person name="Katinka M."/>
            <person name="Kloareg B."/>
            <person name="Kowalczyk N."/>
            <person name="Labadie K."/>
            <person name="Leblanc C."/>
            <person name="Lopez P.J."/>
            <person name="McLachlan D.H."/>
            <person name="Meslet-Cladiere L."/>
            <person name="Moustafa A."/>
            <person name="Nehr Z."/>
            <person name="Nyvall Collen P."/>
            <person name="Panaud O."/>
            <person name="Partensky F."/>
            <person name="Poulain J."/>
            <person name="Rensing S.A."/>
            <person name="Rousvoal S."/>
            <person name="Samson G."/>
            <person name="Symeonidi A."/>
            <person name="Weissenbach J."/>
            <person name="Zambounis A."/>
            <person name="Wincker P."/>
            <person name="Boyen C."/>
        </authorList>
    </citation>
    <scope>NUCLEOTIDE SEQUENCE [LARGE SCALE GENOMIC DNA]</scope>
    <source>
        <strain evidence="4">cv. Stackhouse</strain>
    </source>
</reference>
<dbReference type="PANTHER" id="PTHR22874:SF1">
    <property type="entry name" value="ACTIVATING MOLECULE IN BECN1-REGULATED AUTOPHAGY PROTEIN 1"/>
    <property type="match status" value="1"/>
</dbReference>
<dbReference type="KEGG" id="ccp:CHC_T00002489001"/>
<proteinExistence type="predicted"/>
<feature type="compositionally biased region" description="Polar residues" evidence="2">
    <location>
        <begin position="512"/>
        <end position="521"/>
    </location>
</feature>
<feature type="region of interest" description="Disordered" evidence="2">
    <location>
        <begin position="499"/>
        <end position="521"/>
    </location>
</feature>
<dbReference type="PhylomeDB" id="R7Q795"/>